<dbReference type="RefSeq" id="WP_148933335.1">
    <property type="nucleotide sequence ID" value="NZ_VNHS01000018.1"/>
</dbReference>
<feature type="transmembrane region" description="Helical" evidence="1">
    <location>
        <begin position="12"/>
        <end position="31"/>
    </location>
</feature>
<sequence>MEDLEKLGGVPVWLLVLIGAAALCQSTWLFIDAKRRSRFPWFWGLWGLIQIPMPFIIYWIVVRKGWPRPRRHRE</sequence>
<organism evidence="2 3">
    <name type="scientific">Paenibacillus methanolicus</name>
    <dbReference type="NCBI Taxonomy" id="582686"/>
    <lineage>
        <taxon>Bacteria</taxon>
        <taxon>Bacillati</taxon>
        <taxon>Bacillota</taxon>
        <taxon>Bacilli</taxon>
        <taxon>Bacillales</taxon>
        <taxon>Paenibacillaceae</taxon>
        <taxon>Paenibacillus</taxon>
    </lineage>
</organism>
<evidence type="ECO:0000256" key="1">
    <source>
        <dbReference type="SAM" id="Phobius"/>
    </source>
</evidence>
<feature type="transmembrane region" description="Helical" evidence="1">
    <location>
        <begin position="43"/>
        <end position="62"/>
    </location>
</feature>
<keyword evidence="1" id="KW-0472">Membrane</keyword>
<accession>A0A5S5BN69</accession>
<evidence type="ECO:0000313" key="2">
    <source>
        <dbReference type="EMBL" id="TYP68621.1"/>
    </source>
</evidence>
<keyword evidence="3" id="KW-1185">Reference proteome</keyword>
<proteinExistence type="predicted"/>
<name>A0A5S5BN69_9BACL</name>
<evidence type="ECO:0000313" key="3">
    <source>
        <dbReference type="Proteomes" id="UP000323257"/>
    </source>
</evidence>
<protein>
    <recommendedName>
        <fullName evidence="4">SigmaY antisigma factor component</fullName>
    </recommendedName>
</protein>
<keyword evidence="1" id="KW-1133">Transmembrane helix</keyword>
<keyword evidence="1" id="KW-0812">Transmembrane</keyword>
<reference evidence="2 3" key="1">
    <citation type="submission" date="2019-07" db="EMBL/GenBank/DDBJ databases">
        <title>Genomic Encyclopedia of Type Strains, Phase III (KMG-III): the genomes of soil and plant-associated and newly described type strains.</title>
        <authorList>
            <person name="Whitman W."/>
        </authorList>
    </citation>
    <scope>NUCLEOTIDE SEQUENCE [LARGE SCALE GENOMIC DNA]</scope>
    <source>
        <strain evidence="2 3">BL24</strain>
    </source>
</reference>
<dbReference type="AlphaFoldDB" id="A0A5S5BN69"/>
<gene>
    <name evidence="2" type="ORF">BCM02_11817</name>
</gene>
<dbReference type="EMBL" id="VNHS01000018">
    <property type="protein sequence ID" value="TYP68621.1"/>
    <property type="molecule type" value="Genomic_DNA"/>
</dbReference>
<comment type="caution">
    <text evidence="2">The sequence shown here is derived from an EMBL/GenBank/DDBJ whole genome shotgun (WGS) entry which is preliminary data.</text>
</comment>
<evidence type="ECO:0008006" key="4">
    <source>
        <dbReference type="Google" id="ProtNLM"/>
    </source>
</evidence>
<dbReference type="OrthoDB" id="2353968at2"/>
<dbReference type="Proteomes" id="UP000323257">
    <property type="component" value="Unassembled WGS sequence"/>
</dbReference>